<evidence type="ECO:0000256" key="7">
    <source>
        <dbReference type="ARBA" id="ARBA00023180"/>
    </source>
</evidence>
<proteinExistence type="inferred from homology"/>
<dbReference type="PRINTS" id="PR00414">
    <property type="entry name" value="PPTHIESTRASE"/>
</dbReference>
<accession>A0ABM1B616</accession>
<dbReference type="Proteomes" id="UP000694941">
    <property type="component" value="Unplaced"/>
</dbReference>
<evidence type="ECO:0000256" key="8">
    <source>
        <dbReference type="ARBA" id="ARBA00031934"/>
    </source>
</evidence>
<dbReference type="SUPFAM" id="SSF53474">
    <property type="entry name" value="alpha/beta-Hydrolases"/>
    <property type="match status" value="1"/>
</dbReference>
<gene>
    <name evidence="11" type="primary">LOC106460392</name>
</gene>
<dbReference type="PANTHER" id="PTHR11247">
    <property type="entry name" value="PALMITOYL-PROTEIN THIOESTERASE/DOLICHYLDIPHOSPHATASE 1"/>
    <property type="match status" value="1"/>
</dbReference>
<keyword evidence="4 9" id="KW-0732">Signal</keyword>
<dbReference type="GeneID" id="106460392"/>
<evidence type="ECO:0000256" key="5">
    <source>
        <dbReference type="ARBA" id="ARBA00022801"/>
    </source>
</evidence>
<evidence type="ECO:0000256" key="2">
    <source>
        <dbReference type="ARBA" id="ARBA00012423"/>
    </source>
</evidence>
<dbReference type="InterPro" id="IPR002472">
    <property type="entry name" value="Palm_thioest"/>
</dbReference>
<keyword evidence="10" id="KW-1185">Reference proteome</keyword>
<keyword evidence="7" id="KW-0325">Glycoprotein</keyword>
<keyword evidence="5" id="KW-0378">Hydrolase</keyword>
<dbReference type="InterPro" id="IPR029058">
    <property type="entry name" value="AB_hydrolase_fold"/>
</dbReference>
<feature type="signal peptide" evidence="9">
    <location>
        <begin position="1"/>
        <end position="27"/>
    </location>
</feature>
<keyword evidence="6" id="KW-1015">Disulfide bond</keyword>
<sequence length="316" mass="35986">MQRRYSVIAFIGIHVFLSLCAIKTTNCFVTNDVTVRAGNTSLPIIIWHGMGDSCCNPLSMGSIKKFLEKNVPGVYVNSLMIGNNIIEDTENGFFMNSNKQVKLVCEKLMSDTKLKNGYNAIGFSQGGQFLRAVAQRCPTPPMVNLITFGGQHQGVYGFPRCPGDNSTICDYIRKLLNYGAYIGWIQSSLAQAQYWHDPLNEEEYKEKSIFLADINNENSKNETYKKNLMKLKNFVMVKFSQDTMVDPKDTEWFGFYYPGQGKNTFTLQNSTLYKEDWLGLKLMDKAGKLHFLETKGDHLEIDLDWFSKNIISKFLL</sequence>
<evidence type="ECO:0000256" key="4">
    <source>
        <dbReference type="ARBA" id="ARBA00022729"/>
    </source>
</evidence>
<dbReference type="Pfam" id="PF02089">
    <property type="entry name" value="Palm_thioest"/>
    <property type="match status" value="1"/>
</dbReference>
<evidence type="ECO:0000313" key="10">
    <source>
        <dbReference type="Proteomes" id="UP000694941"/>
    </source>
</evidence>
<dbReference type="PANTHER" id="PTHR11247:SF8">
    <property type="entry name" value="PALMITOYL-PROTEIN THIOESTERASE 1"/>
    <property type="match status" value="1"/>
</dbReference>
<evidence type="ECO:0000256" key="9">
    <source>
        <dbReference type="SAM" id="SignalP"/>
    </source>
</evidence>
<dbReference type="Gene3D" id="3.40.50.1820">
    <property type="entry name" value="alpha/beta hydrolase"/>
    <property type="match status" value="1"/>
</dbReference>
<protein>
    <recommendedName>
        <fullName evidence="3">Palmitoyl-protein thioesterase 1</fullName>
        <ecNumber evidence="2">3.1.2.22</ecNumber>
    </recommendedName>
    <alternativeName>
        <fullName evidence="8">Palmitoyl-protein hydrolase 1</fullName>
    </alternativeName>
</protein>
<evidence type="ECO:0000256" key="6">
    <source>
        <dbReference type="ARBA" id="ARBA00023157"/>
    </source>
</evidence>
<dbReference type="RefSeq" id="XP_013775536.1">
    <property type="nucleotide sequence ID" value="XM_013920082.2"/>
</dbReference>
<organism evidence="10 11">
    <name type="scientific">Limulus polyphemus</name>
    <name type="common">Atlantic horseshoe crab</name>
    <dbReference type="NCBI Taxonomy" id="6850"/>
    <lineage>
        <taxon>Eukaryota</taxon>
        <taxon>Metazoa</taxon>
        <taxon>Ecdysozoa</taxon>
        <taxon>Arthropoda</taxon>
        <taxon>Chelicerata</taxon>
        <taxon>Merostomata</taxon>
        <taxon>Xiphosura</taxon>
        <taxon>Limulidae</taxon>
        <taxon>Limulus</taxon>
    </lineage>
</organism>
<evidence type="ECO:0000256" key="3">
    <source>
        <dbReference type="ARBA" id="ARBA00014212"/>
    </source>
</evidence>
<comment type="similarity">
    <text evidence="1">Belongs to the palmitoyl-protein thioesterase family.</text>
</comment>
<evidence type="ECO:0000313" key="11">
    <source>
        <dbReference type="RefSeq" id="XP_013775536.1"/>
    </source>
</evidence>
<dbReference type="EC" id="3.1.2.22" evidence="2"/>
<feature type="chain" id="PRO_5046057678" description="Palmitoyl-protein thioesterase 1" evidence="9">
    <location>
        <begin position="28"/>
        <end position="316"/>
    </location>
</feature>
<name>A0ABM1B616_LIMPO</name>
<evidence type="ECO:0000256" key="1">
    <source>
        <dbReference type="ARBA" id="ARBA00010758"/>
    </source>
</evidence>
<reference evidence="11" key="1">
    <citation type="submission" date="2025-08" db="UniProtKB">
        <authorList>
            <consortium name="RefSeq"/>
        </authorList>
    </citation>
    <scope>IDENTIFICATION</scope>
    <source>
        <tissue evidence="11">Muscle</tissue>
    </source>
</reference>